<proteinExistence type="predicted"/>
<evidence type="ECO:0000256" key="1">
    <source>
        <dbReference type="ARBA" id="ARBA00001954"/>
    </source>
</evidence>
<dbReference type="InterPro" id="IPR042098">
    <property type="entry name" value="TauD-like_sf"/>
</dbReference>
<dbReference type="RefSeq" id="WP_007895666.1">
    <property type="nucleotide sequence ID" value="NZ_JBNDJZ010000001.1"/>
</dbReference>
<dbReference type="PANTHER" id="PTHR10696:SF56">
    <property type="entry name" value="TAUD_TFDA-LIKE DOMAIN-CONTAINING PROTEIN"/>
    <property type="match status" value="1"/>
</dbReference>
<comment type="caution">
    <text evidence="5">The sequence shown here is derived from an EMBL/GenBank/DDBJ whole genome shotgun (WGS) entry which is preliminary data.</text>
</comment>
<keyword evidence="5" id="KW-0223">Dioxygenase</keyword>
<evidence type="ECO:0000256" key="2">
    <source>
        <dbReference type="ARBA" id="ARBA00023002"/>
    </source>
</evidence>
<sequence length="351" mass="39862">MNGPATPTLGGMRRKPIRLDEDALVTFKPLNDGQNYTLLCEPASPGVSLIAWAQRQRELIERKLLEHGALLFRNFQVDNATAFDQCISSLSGGALEYKFRASPRTQVDPRLNIYTSTDYPQDQRIFPHNEHSYSPVFPLKIFLWCDVAPQWRGETPIGDTRAITRGIDPQVRERFARLGIMYVRNYGDGFGLPWQTVFQTEDRAQVEAYCASVGIQTQWKDNNRLRTRQVGPALVRHPRTDEILWFNHATFFHVSTLPASVGDALQADFADADDLPQNTFYGDGSPIEPEVLEHLRAVYLQNMIEFSWQRGDVLLLDNMLSVHARNEYNGPRRILVSMAEALNSTDVALKP</sequence>
<name>A0A423JDM1_9PSED</name>
<organism evidence="5 6">
    <name type="scientific">Pseudomonas frederiksbergensis</name>
    <dbReference type="NCBI Taxonomy" id="104087"/>
    <lineage>
        <taxon>Bacteria</taxon>
        <taxon>Pseudomonadati</taxon>
        <taxon>Pseudomonadota</taxon>
        <taxon>Gammaproteobacteria</taxon>
        <taxon>Pseudomonadales</taxon>
        <taxon>Pseudomonadaceae</taxon>
        <taxon>Pseudomonas</taxon>
    </lineage>
</organism>
<dbReference type="GO" id="GO:0016706">
    <property type="term" value="F:2-oxoglutarate-dependent dioxygenase activity"/>
    <property type="evidence" value="ECO:0007669"/>
    <property type="project" value="UniProtKB-ARBA"/>
</dbReference>
<dbReference type="Proteomes" id="UP000283260">
    <property type="component" value="Unassembled WGS sequence"/>
</dbReference>
<protein>
    <submittedName>
        <fullName evidence="5">Taurine catabolism dioxygenase TauD</fullName>
    </submittedName>
</protein>
<dbReference type="SUPFAM" id="SSF51197">
    <property type="entry name" value="Clavaminate synthase-like"/>
    <property type="match status" value="1"/>
</dbReference>
<dbReference type="InterPro" id="IPR050411">
    <property type="entry name" value="AlphaKG_dependent_hydroxylases"/>
</dbReference>
<gene>
    <name evidence="5" type="ORF">BK661_05535</name>
</gene>
<dbReference type="PANTHER" id="PTHR10696">
    <property type="entry name" value="GAMMA-BUTYROBETAINE HYDROXYLASE-RELATED"/>
    <property type="match status" value="1"/>
</dbReference>
<evidence type="ECO:0000313" key="5">
    <source>
        <dbReference type="EMBL" id="RON35814.1"/>
    </source>
</evidence>
<keyword evidence="2" id="KW-0560">Oxidoreductase</keyword>
<comment type="cofactor">
    <cofactor evidence="1">
        <name>Fe(2+)</name>
        <dbReference type="ChEBI" id="CHEBI:29033"/>
    </cofactor>
</comment>
<evidence type="ECO:0000256" key="3">
    <source>
        <dbReference type="ARBA" id="ARBA00023194"/>
    </source>
</evidence>
<dbReference type="InterPro" id="IPR003819">
    <property type="entry name" value="TauD/TfdA-like"/>
</dbReference>
<accession>A0A423JDM1</accession>
<evidence type="ECO:0000259" key="4">
    <source>
        <dbReference type="Pfam" id="PF02668"/>
    </source>
</evidence>
<dbReference type="EMBL" id="MOBL01000004">
    <property type="protein sequence ID" value="RON35814.1"/>
    <property type="molecule type" value="Genomic_DNA"/>
</dbReference>
<reference evidence="5 6" key="1">
    <citation type="submission" date="2016-10" db="EMBL/GenBank/DDBJ databases">
        <title>Comparative genome analysis of multiple Pseudomonas spp. focuses on biocontrol and plant growth promoting traits.</title>
        <authorList>
            <person name="Tao X.-Y."/>
            <person name="Taylor C.G."/>
        </authorList>
    </citation>
    <scope>NUCLEOTIDE SEQUENCE [LARGE SCALE GENOMIC DNA]</scope>
    <source>
        <strain evidence="5 6">94G2</strain>
    </source>
</reference>
<dbReference type="Gene3D" id="3.60.130.10">
    <property type="entry name" value="Clavaminate synthase-like"/>
    <property type="match status" value="1"/>
</dbReference>
<dbReference type="GO" id="GO:0017000">
    <property type="term" value="P:antibiotic biosynthetic process"/>
    <property type="evidence" value="ECO:0007669"/>
    <property type="project" value="UniProtKB-KW"/>
</dbReference>
<dbReference type="Pfam" id="PF02668">
    <property type="entry name" value="TauD"/>
    <property type="match status" value="1"/>
</dbReference>
<evidence type="ECO:0000313" key="6">
    <source>
        <dbReference type="Proteomes" id="UP000283260"/>
    </source>
</evidence>
<keyword evidence="3" id="KW-0045">Antibiotic biosynthesis</keyword>
<dbReference type="AlphaFoldDB" id="A0A423JDM1"/>
<feature type="domain" description="TauD/TfdA-like" evidence="4">
    <location>
        <begin position="46"/>
        <end position="336"/>
    </location>
</feature>